<dbReference type="PANTHER" id="PTHR11358:SF35">
    <property type="entry name" value="FORMIMIDOYLGLUTAMASE"/>
    <property type="match status" value="1"/>
</dbReference>
<evidence type="ECO:0000256" key="4">
    <source>
        <dbReference type="ARBA" id="ARBA00023211"/>
    </source>
</evidence>
<dbReference type="EMBL" id="BAABKE010000002">
    <property type="protein sequence ID" value="GAA5096484.1"/>
    <property type="molecule type" value="Genomic_DNA"/>
</dbReference>
<dbReference type="HAMAP" id="MF_00737">
    <property type="entry name" value="Formimidoylglutam"/>
    <property type="match status" value="1"/>
</dbReference>
<evidence type="ECO:0000256" key="1">
    <source>
        <dbReference type="ARBA" id="ARBA00022723"/>
    </source>
</evidence>
<dbReference type="EC" id="3.5.3.8" evidence="5 6"/>
<evidence type="ECO:0000256" key="2">
    <source>
        <dbReference type="ARBA" id="ARBA00022801"/>
    </source>
</evidence>
<feature type="binding site" evidence="5">
    <location>
        <position position="155"/>
    </location>
    <ligand>
        <name>Mn(2+)</name>
        <dbReference type="ChEBI" id="CHEBI:29035"/>
        <label>2</label>
    </ligand>
</feature>
<gene>
    <name evidence="5 9" type="primary">hutG</name>
    <name evidence="9" type="ORF">GCM10023338_06900</name>
</gene>
<dbReference type="Proteomes" id="UP001500631">
    <property type="component" value="Unassembled WGS sequence"/>
</dbReference>
<feature type="region of interest" description="Disordered" evidence="8">
    <location>
        <begin position="1"/>
        <end position="22"/>
    </location>
</feature>
<feature type="binding site" evidence="5">
    <location>
        <position position="155"/>
    </location>
    <ligand>
        <name>Mn(2+)</name>
        <dbReference type="ChEBI" id="CHEBI:29035"/>
        <label>1</label>
    </ligand>
</feature>
<keyword evidence="1 5" id="KW-0479">Metal-binding</keyword>
<evidence type="ECO:0000256" key="6">
    <source>
        <dbReference type="NCBIfam" id="TIGR01227"/>
    </source>
</evidence>
<dbReference type="PANTHER" id="PTHR11358">
    <property type="entry name" value="ARGINASE/AGMATINASE"/>
    <property type="match status" value="1"/>
</dbReference>
<keyword evidence="2 5" id="KW-0378">Hydrolase</keyword>
<comment type="cofactor">
    <cofactor evidence="5">
        <name>Mn(2+)</name>
        <dbReference type="ChEBI" id="CHEBI:29035"/>
    </cofactor>
    <text evidence="5">Binds 2 manganese ions per subunit.</text>
</comment>
<dbReference type="PIRSF" id="PIRSF036979">
    <property type="entry name" value="Arginase"/>
    <property type="match status" value="1"/>
</dbReference>
<keyword evidence="4 5" id="KW-0464">Manganese</keyword>
<dbReference type="Pfam" id="PF00491">
    <property type="entry name" value="Arginase"/>
    <property type="match status" value="1"/>
</dbReference>
<dbReference type="PROSITE" id="PS51409">
    <property type="entry name" value="ARGINASE_2"/>
    <property type="match status" value="1"/>
</dbReference>
<protein>
    <recommendedName>
        <fullName evidence="5 6">Formimidoylglutamase</fullName>
        <ecNumber evidence="5 6">3.5.3.8</ecNumber>
    </recommendedName>
    <alternativeName>
        <fullName evidence="5">Formiminoglutamase</fullName>
    </alternativeName>
    <alternativeName>
        <fullName evidence="5">Formiminoglutamate hydrolase</fullName>
    </alternativeName>
</protein>
<sequence length="320" mass="35115">MQFWEQTPENIWQGRDDSAESPSAKRIFQTIQKTTSFTPEKYPDHIALMGFMCDKGVELNKGRVGAATAPNIIRQGMANFADHEATKPLVDLGNIIFQGDSLPAVQTAFAEHITACHRNGLPTLVFGGGHETAYAHAKGLYDAYPNARIGIINFDAHLDVRKANTASSGTPFKQLAEECQNSNRPFNYLCVGVSRASNTKALLDTANELNVKIIWDTECTEGNIANLNTQVNTFLADLDVVYLTIDLDALPFAEMFAVSAPSTLGVHTQIYLSLAETIISSGKLKAVDLVEYNPSLDRDMLCAKTAARIAWHIYNSWANN</sequence>
<dbReference type="NCBIfam" id="TIGR01227">
    <property type="entry name" value="hutG"/>
    <property type="match status" value="1"/>
</dbReference>
<accession>A0ABP9MMA9</accession>
<proteinExistence type="inferred from homology"/>
<dbReference type="Gene3D" id="3.40.800.10">
    <property type="entry name" value="Ureohydrolase domain"/>
    <property type="match status" value="1"/>
</dbReference>
<reference evidence="10" key="1">
    <citation type="journal article" date="2019" name="Int. J. Syst. Evol. Microbiol.">
        <title>The Global Catalogue of Microorganisms (GCM) 10K type strain sequencing project: providing services to taxonomists for standard genome sequencing and annotation.</title>
        <authorList>
            <consortium name="The Broad Institute Genomics Platform"/>
            <consortium name="The Broad Institute Genome Sequencing Center for Infectious Disease"/>
            <person name="Wu L."/>
            <person name="Ma J."/>
        </authorList>
    </citation>
    <scope>NUCLEOTIDE SEQUENCE [LARGE SCALE GENOMIC DNA]</scope>
    <source>
        <strain evidence="10">JCM 18424</strain>
    </source>
</reference>
<comment type="pathway">
    <text evidence="5">Amino-acid degradation; L-histidine degradation into L-glutamate; L-glutamate from N-formimidoyl-L-glutamate (hydrolase route): step 1/1.</text>
</comment>
<evidence type="ECO:0000256" key="8">
    <source>
        <dbReference type="SAM" id="MobiDB-lite"/>
    </source>
</evidence>
<comment type="function">
    <text evidence="5">Catalyzes the conversion of N-formimidoyl-L-glutamate to L-glutamate and formamide.</text>
</comment>
<dbReference type="InterPro" id="IPR005923">
    <property type="entry name" value="HutG"/>
</dbReference>
<dbReference type="SUPFAM" id="SSF52768">
    <property type="entry name" value="Arginase/deacetylase"/>
    <property type="match status" value="1"/>
</dbReference>
<dbReference type="CDD" id="cd09988">
    <property type="entry name" value="Formimidoylglutamase"/>
    <property type="match status" value="1"/>
</dbReference>
<evidence type="ECO:0000313" key="10">
    <source>
        <dbReference type="Proteomes" id="UP001500631"/>
    </source>
</evidence>
<keyword evidence="10" id="KW-1185">Reference proteome</keyword>
<evidence type="ECO:0000256" key="3">
    <source>
        <dbReference type="ARBA" id="ARBA00022808"/>
    </source>
</evidence>
<feature type="compositionally biased region" description="Polar residues" evidence="8">
    <location>
        <begin position="1"/>
        <end position="10"/>
    </location>
</feature>
<dbReference type="InterPro" id="IPR006035">
    <property type="entry name" value="Ureohydrolase"/>
</dbReference>
<comment type="similarity">
    <text evidence="5 7">Belongs to the arginase family.</text>
</comment>
<feature type="binding site" evidence="5">
    <location>
        <position position="159"/>
    </location>
    <ligand>
        <name>Mn(2+)</name>
        <dbReference type="ChEBI" id="CHEBI:29035"/>
        <label>1</label>
    </ligand>
</feature>
<keyword evidence="3 5" id="KW-0369">Histidine metabolism</keyword>
<feature type="binding site" evidence="5">
    <location>
        <position position="157"/>
    </location>
    <ligand>
        <name>Mn(2+)</name>
        <dbReference type="ChEBI" id="CHEBI:29035"/>
        <label>2</label>
    </ligand>
</feature>
<feature type="binding site" evidence="5">
    <location>
        <position position="248"/>
    </location>
    <ligand>
        <name>Mn(2+)</name>
        <dbReference type="ChEBI" id="CHEBI:29035"/>
        <label>2</label>
    </ligand>
</feature>
<evidence type="ECO:0000256" key="7">
    <source>
        <dbReference type="PROSITE-ProRule" id="PRU00742"/>
    </source>
</evidence>
<evidence type="ECO:0000313" key="9">
    <source>
        <dbReference type="EMBL" id="GAA5096484.1"/>
    </source>
</evidence>
<feature type="binding site" evidence="5">
    <location>
        <position position="130"/>
    </location>
    <ligand>
        <name>Mn(2+)</name>
        <dbReference type="ChEBI" id="CHEBI:29035"/>
        <label>1</label>
    </ligand>
</feature>
<name>A0ABP9MMA9_9GAMM</name>
<comment type="caution">
    <text evidence="9">The sequence shown here is derived from an EMBL/GenBank/DDBJ whole genome shotgun (WGS) entry which is preliminary data.</text>
</comment>
<dbReference type="InterPro" id="IPR023696">
    <property type="entry name" value="Ureohydrolase_dom_sf"/>
</dbReference>
<feature type="binding site" evidence="5">
    <location>
        <position position="246"/>
    </location>
    <ligand>
        <name>Mn(2+)</name>
        <dbReference type="ChEBI" id="CHEBI:29035"/>
        <label>1</label>
    </ligand>
</feature>
<evidence type="ECO:0000256" key="5">
    <source>
        <dbReference type="HAMAP-Rule" id="MF_00737"/>
    </source>
</evidence>
<feature type="binding site" evidence="5">
    <location>
        <position position="246"/>
    </location>
    <ligand>
        <name>Mn(2+)</name>
        <dbReference type="ChEBI" id="CHEBI:29035"/>
        <label>2</label>
    </ligand>
</feature>
<dbReference type="RefSeq" id="WP_077924797.1">
    <property type="nucleotide sequence ID" value="NZ_BAABKE010000002.1"/>
</dbReference>
<organism evidence="9 10">
    <name type="scientific">Wohlfahrtiimonas larvae</name>
    <dbReference type="NCBI Taxonomy" id="1157986"/>
    <lineage>
        <taxon>Bacteria</taxon>
        <taxon>Pseudomonadati</taxon>
        <taxon>Pseudomonadota</taxon>
        <taxon>Gammaproteobacteria</taxon>
        <taxon>Cardiobacteriales</taxon>
        <taxon>Ignatzschineriaceae</taxon>
        <taxon>Wohlfahrtiimonas</taxon>
    </lineage>
</organism>
<comment type="catalytic activity">
    <reaction evidence="5">
        <text>N-formimidoyl-L-glutamate + H2O = formamide + L-glutamate</text>
        <dbReference type="Rhea" id="RHEA:22492"/>
        <dbReference type="ChEBI" id="CHEBI:15377"/>
        <dbReference type="ChEBI" id="CHEBI:16397"/>
        <dbReference type="ChEBI" id="CHEBI:29985"/>
        <dbReference type="ChEBI" id="CHEBI:58928"/>
        <dbReference type="EC" id="3.5.3.8"/>
    </reaction>
</comment>